<name>A0AAE4GGM3_9BURK</name>
<gene>
    <name evidence="1" type="ORF">RJN63_27385</name>
</gene>
<evidence type="ECO:0000313" key="1">
    <source>
        <dbReference type="EMBL" id="MDT0340584.1"/>
    </source>
</evidence>
<dbReference type="RefSeq" id="WP_310838534.1">
    <property type="nucleotide sequence ID" value="NZ_JAVLSM010000016.1"/>
</dbReference>
<sequence>MMDFLLEHEYSLPELYEFFSEVFDCSAERIKIYSLDELSSATEALDCSGLDGICVFSSVRGSASQLLQLYRYELPDPTLCRRVIDIACRRKMHCYIPTDSLKGWTYVGDDGMPKRACQIDCDEDDYYFFELR</sequence>
<protein>
    <submittedName>
        <fullName evidence="1">Uncharacterized protein</fullName>
    </submittedName>
</protein>
<proteinExistence type="predicted"/>
<comment type="caution">
    <text evidence="1">The sequence shown here is derived from an EMBL/GenBank/DDBJ whole genome shotgun (WGS) entry which is preliminary data.</text>
</comment>
<reference evidence="1" key="1">
    <citation type="submission" date="2023-02" db="EMBL/GenBank/DDBJ databases">
        <title>Description of Herbaspirillum huttiense subsp. nephrolepsisexaltata and Herbaspirillum huttiense subsp. lycopersicon.</title>
        <authorList>
            <person name="Poudel M."/>
            <person name="Sharma A."/>
            <person name="Goss E."/>
            <person name="Tapia J.H."/>
            <person name="Harmon C.M."/>
            <person name="Jones J.B."/>
        </authorList>
    </citation>
    <scope>NUCLEOTIDE SEQUENCE</scope>
    <source>
        <strain evidence="1">NC40101</strain>
    </source>
</reference>
<organism evidence="1">
    <name type="scientific">Herbaspirillum huttiense subsp. nephrolepidis</name>
    <dbReference type="NCBI Taxonomy" id="3075126"/>
    <lineage>
        <taxon>Bacteria</taxon>
        <taxon>Pseudomonadati</taxon>
        <taxon>Pseudomonadota</taxon>
        <taxon>Betaproteobacteria</taxon>
        <taxon>Burkholderiales</taxon>
        <taxon>Oxalobacteraceae</taxon>
        <taxon>Herbaspirillum</taxon>
    </lineage>
</organism>
<dbReference type="AlphaFoldDB" id="A0AAE4GGM3"/>
<dbReference type="EMBL" id="JAVRAA010000024">
    <property type="protein sequence ID" value="MDT0340584.1"/>
    <property type="molecule type" value="Genomic_DNA"/>
</dbReference>
<accession>A0AAE4GGM3</accession>